<comment type="caution">
    <text evidence="1">The sequence shown here is derived from an EMBL/GenBank/DDBJ whole genome shotgun (WGS) entry which is preliminary data.</text>
</comment>
<protein>
    <submittedName>
        <fullName evidence="1">Uncharacterized protein</fullName>
    </submittedName>
</protein>
<proteinExistence type="predicted"/>
<dbReference type="Proteomes" id="UP001497700">
    <property type="component" value="Unassembled WGS sequence"/>
</dbReference>
<keyword evidence="2" id="KW-1185">Reference proteome</keyword>
<accession>A0ACB9YSW6</accession>
<reference evidence="1 2" key="1">
    <citation type="journal article" date="2022" name="New Phytol.">
        <title>Ecological generalism drives hyperdiversity of secondary metabolite gene clusters in xylarialean endophytes.</title>
        <authorList>
            <person name="Franco M.E.E."/>
            <person name="Wisecaver J.H."/>
            <person name="Arnold A.E."/>
            <person name="Ju Y.M."/>
            <person name="Slot J.C."/>
            <person name="Ahrendt S."/>
            <person name="Moore L.P."/>
            <person name="Eastman K.E."/>
            <person name="Scott K."/>
            <person name="Konkel Z."/>
            <person name="Mondo S.J."/>
            <person name="Kuo A."/>
            <person name="Hayes R.D."/>
            <person name="Haridas S."/>
            <person name="Andreopoulos B."/>
            <person name="Riley R."/>
            <person name="LaButti K."/>
            <person name="Pangilinan J."/>
            <person name="Lipzen A."/>
            <person name="Amirebrahimi M."/>
            <person name="Yan J."/>
            <person name="Adam C."/>
            <person name="Keymanesh K."/>
            <person name="Ng V."/>
            <person name="Louie K."/>
            <person name="Northen T."/>
            <person name="Drula E."/>
            <person name="Henrissat B."/>
            <person name="Hsieh H.M."/>
            <person name="Youens-Clark K."/>
            <person name="Lutzoni F."/>
            <person name="Miadlikowska J."/>
            <person name="Eastwood D.C."/>
            <person name="Hamelin R.C."/>
            <person name="Grigoriev I.V."/>
            <person name="U'Ren J.M."/>
        </authorList>
    </citation>
    <scope>NUCLEOTIDE SEQUENCE [LARGE SCALE GENOMIC DNA]</scope>
    <source>
        <strain evidence="1 2">CBS 119005</strain>
    </source>
</reference>
<sequence length="251" mass="28039">MASKPEGEQPPSSLAEFPSFPLLPAELRIKIWNASFEPRVVELHKTPDVSVVDNTPKLGFGPSPWLSNCSNPAALSICSEARELALKHFAVPLAVFAPRRGELCRRPLYLDPASDLLVIVGDVDYLGLADLFDAAQARDPGRRRIQRLGLSVTCWLRNFQFENHFPWDKILFSVDVEELVLLMYDQQRPPARFRDGECAVKDVGGMDSFTRLFSSAMLERLKTGRLRLMNLDFIPGPSSRCAVDSLPSQGQ</sequence>
<evidence type="ECO:0000313" key="2">
    <source>
        <dbReference type="Proteomes" id="UP001497700"/>
    </source>
</evidence>
<evidence type="ECO:0000313" key="1">
    <source>
        <dbReference type="EMBL" id="KAI4862079.1"/>
    </source>
</evidence>
<organism evidence="1 2">
    <name type="scientific">Hypoxylon rubiginosum</name>
    <dbReference type="NCBI Taxonomy" id="110542"/>
    <lineage>
        <taxon>Eukaryota</taxon>
        <taxon>Fungi</taxon>
        <taxon>Dikarya</taxon>
        <taxon>Ascomycota</taxon>
        <taxon>Pezizomycotina</taxon>
        <taxon>Sordariomycetes</taxon>
        <taxon>Xylariomycetidae</taxon>
        <taxon>Xylariales</taxon>
        <taxon>Hypoxylaceae</taxon>
        <taxon>Hypoxylon</taxon>
    </lineage>
</organism>
<dbReference type="EMBL" id="MU393534">
    <property type="protein sequence ID" value="KAI4862079.1"/>
    <property type="molecule type" value="Genomic_DNA"/>
</dbReference>
<gene>
    <name evidence="1" type="ORF">F4820DRAFT_36954</name>
</gene>
<name>A0ACB9YSW6_9PEZI</name>